<dbReference type="NCBIfam" id="NF000818">
    <property type="entry name" value="PRK00062.1"/>
    <property type="match status" value="1"/>
</dbReference>
<evidence type="ECO:0000313" key="11">
    <source>
        <dbReference type="Proteomes" id="UP000253817"/>
    </source>
</evidence>
<dbReference type="GO" id="GO:0008483">
    <property type="term" value="F:transaminase activity"/>
    <property type="evidence" value="ECO:0007669"/>
    <property type="project" value="InterPro"/>
</dbReference>
<dbReference type="EMBL" id="PPTT01000018">
    <property type="protein sequence ID" value="RDB68090.1"/>
    <property type="molecule type" value="Genomic_DNA"/>
</dbReference>
<evidence type="ECO:0000256" key="5">
    <source>
        <dbReference type="ARBA" id="ARBA00022898"/>
    </source>
</evidence>
<comment type="caution">
    <text evidence="10">The sequence shown here is derived from an EMBL/GenBank/DDBJ whole genome shotgun (WGS) entry which is preliminary data.</text>
</comment>
<dbReference type="EC" id="5.4.3.8" evidence="8"/>
<evidence type="ECO:0000313" key="9">
    <source>
        <dbReference type="EMBL" id="RDB68090.1"/>
    </source>
</evidence>
<dbReference type="PANTHER" id="PTHR43713">
    <property type="entry name" value="GLUTAMATE-1-SEMIALDEHYDE 2,1-AMINOMUTASE"/>
    <property type="match status" value="1"/>
</dbReference>
<dbReference type="PANTHER" id="PTHR43713:SF3">
    <property type="entry name" value="GLUTAMATE-1-SEMIALDEHYDE 2,1-AMINOMUTASE 1, CHLOROPLASTIC-RELATED"/>
    <property type="match status" value="1"/>
</dbReference>
<evidence type="ECO:0000256" key="8">
    <source>
        <dbReference type="HAMAP-Rule" id="MF_00375"/>
    </source>
</evidence>
<evidence type="ECO:0000256" key="7">
    <source>
        <dbReference type="ARBA" id="ARBA00023244"/>
    </source>
</evidence>
<comment type="pathway">
    <text evidence="3">Porphyrin-containing compound metabolism; protoporphyrin-IX biosynthesis; 5-aminolevulinate from L-glutamyl-tRNA(Glu): step 2/2.</text>
</comment>
<dbReference type="AlphaFoldDB" id="A0A3N0IW74"/>
<dbReference type="FunFam" id="3.40.640.10:FF:000021">
    <property type="entry name" value="Glutamate-1-semialdehyde 2,1-aminomutase"/>
    <property type="match status" value="1"/>
</dbReference>
<dbReference type="CDD" id="cd00610">
    <property type="entry name" value="OAT_like"/>
    <property type="match status" value="1"/>
</dbReference>
<evidence type="ECO:0000256" key="1">
    <source>
        <dbReference type="ARBA" id="ARBA00001579"/>
    </source>
</evidence>
<dbReference type="InterPro" id="IPR005814">
    <property type="entry name" value="Aminotrans_3"/>
</dbReference>
<dbReference type="GO" id="GO:0005737">
    <property type="term" value="C:cytoplasm"/>
    <property type="evidence" value="ECO:0007669"/>
    <property type="project" value="UniProtKB-SubCell"/>
</dbReference>
<keyword evidence="5 8" id="KW-0663">Pyridoxal phosphate</keyword>
<accession>A0A3N0IW74</accession>
<keyword evidence="8" id="KW-0963">Cytoplasm</keyword>
<evidence type="ECO:0000256" key="2">
    <source>
        <dbReference type="ARBA" id="ARBA00001933"/>
    </source>
</evidence>
<evidence type="ECO:0000256" key="6">
    <source>
        <dbReference type="ARBA" id="ARBA00023235"/>
    </source>
</evidence>
<comment type="similarity">
    <text evidence="4 8">Belongs to the class-III pyridoxal-phosphate-dependent aminotransferase family. HemL subfamily.</text>
</comment>
<dbReference type="Proteomes" id="UP000270112">
    <property type="component" value="Unassembled WGS sequence"/>
</dbReference>
<gene>
    <name evidence="8 10" type="primary">hemL</name>
    <name evidence="9" type="ORF">C1876_10770</name>
    <name evidence="10" type="ORF">DMP09_13745</name>
</gene>
<comment type="catalytic activity">
    <reaction evidence="1 8">
        <text>(S)-4-amino-5-oxopentanoate = 5-aminolevulinate</text>
        <dbReference type="Rhea" id="RHEA:14265"/>
        <dbReference type="ChEBI" id="CHEBI:57501"/>
        <dbReference type="ChEBI" id="CHEBI:356416"/>
        <dbReference type="EC" id="5.4.3.8"/>
    </reaction>
</comment>
<keyword evidence="7 8" id="KW-0627">Porphyrin biosynthesis</keyword>
<dbReference type="HAMAP" id="MF_00375">
    <property type="entry name" value="HemL_aminotrans_3"/>
    <property type="match status" value="1"/>
</dbReference>
<dbReference type="Pfam" id="PF00202">
    <property type="entry name" value="Aminotran_3"/>
    <property type="match status" value="1"/>
</dbReference>
<dbReference type="GO" id="GO:0030170">
    <property type="term" value="F:pyridoxal phosphate binding"/>
    <property type="evidence" value="ECO:0007669"/>
    <property type="project" value="InterPro"/>
</dbReference>
<comment type="cofactor">
    <cofactor evidence="2 8">
        <name>pyridoxal 5'-phosphate</name>
        <dbReference type="ChEBI" id="CHEBI:597326"/>
    </cofactor>
</comment>
<dbReference type="InterPro" id="IPR015421">
    <property type="entry name" value="PyrdxlP-dep_Trfase_major"/>
</dbReference>
<feature type="modified residue" description="N6-(pyridoxal phosphate)lysine" evidence="8">
    <location>
        <position position="273"/>
    </location>
</feature>
<sequence>MQAECTPYLQASSQAYREAALAIPGGVNSPVRAALAVGAEPAFIARGEGPYIWDVDGNRYIDYVGSWGPLIMGHAHPAVVEAVCRAAHDGLSFGAPTESETELVHAIQDAVPSMEMVRLVSSGTEATMSAIRLARGVTGRDCIVKFEGCYHGHADALLVKAGSGALTMGVPSSAGVPAATTADTLVARFNDLDSVRALFAARGEEIAAVIVEPVAGNMGVVVPHEDFLPGLRQITEAHGSLLICDEVMTGFRTAFGGAQSLYGIDPDLTCLGKIIGGGMPLAAFGGKRRYLEELAPLGPVYQAGTLAGNPVAVAAGLATVRLLREPGVHEGIVAKTTALARGIEQLGASRGVPLRVNQVGAMFSVFFTDDDVFDYQGALSSNTDLFAFFYRAMRASGVYLAPSQFEALFVSAAHTDDCIAETLEHVEAALARL</sequence>
<keyword evidence="6 8" id="KW-0413">Isomerase</keyword>
<dbReference type="EMBL" id="QICC01000074">
    <property type="protein sequence ID" value="RNM40582.1"/>
    <property type="molecule type" value="Genomic_DNA"/>
</dbReference>
<dbReference type="SUPFAM" id="SSF53383">
    <property type="entry name" value="PLP-dependent transferases"/>
    <property type="match status" value="1"/>
</dbReference>
<dbReference type="Gene3D" id="3.40.640.10">
    <property type="entry name" value="Type I PLP-dependent aspartate aminotransferase-like (Major domain)"/>
    <property type="match status" value="1"/>
</dbReference>
<keyword evidence="11" id="KW-1185">Reference proteome</keyword>
<dbReference type="InterPro" id="IPR049704">
    <property type="entry name" value="Aminotrans_3_PPA_site"/>
</dbReference>
<comment type="subunit">
    <text evidence="8">Homodimer.</text>
</comment>
<dbReference type="PROSITE" id="PS00600">
    <property type="entry name" value="AA_TRANSFER_CLASS_3"/>
    <property type="match status" value="1"/>
</dbReference>
<evidence type="ECO:0000256" key="4">
    <source>
        <dbReference type="ARBA" id="ARBA00008981"/>
    </source>
</evidence>
<evidence type="ECO:0000313" key="12">
    <source>
        <dbReference type="Proteomes" id="UP000270112"/>
    </source>
</evidence>
<dbReference type="GO" id="GO:0006782">
    <property type="term" value="P:protoporphyrinogen IX biosynthetic process"/>
    <property type="evidence" value="ECO:0007669"/>
    <property type="project" value="UniProtKB-UniRule"/>
</dbReference>
<proteinExistence type="inferred from homology"/>
<dbReference type="GO" id="GO:0042286">
    <property type="term" value="F:glutamate-1-semialdehyde 2,1-aminomutase activity"/>
    <property type="evidence" value="ECO:0007669"/>
    <property type="project" value="UniProtKB-UniRule"/>
</dbReference>
<reference evidence="10" key="3">
    <citation type="journal article" date="2019" name="Microbiol. Resour. Announc.">
        <title>Draft Genome Sequences of Type Strains of Gordonibacter faecihominis, Paraeggerthella hongkongensis, Parvibacter caecicola,Slackia equolifaciens, Slackia faecicanis, and Slackia isoflavoniconvertens.</title>
        <authorList>
            <person name="Danylec N."/>
            <person name="Stoll D.A."/>
            <person name="Dotsch A."/>
            <person name="Huch M."/>
        </authorList>
    </citation>
    <scope>NUCLEOTIDE SEQUENCE</scope>
    <source>
        <strain evidence="10">DSM 16107</strain>
    </source>
</reference>
<dbReference type="Gene3D" id="3.90.1150.10">
    <property type="entry name" value="Aspartate Aminotransferase, domain 1"/>
    <property type="match status" value="1"/>
</dbReference>
<dbReference type="NCBIfam" id="TIGR00713">
    <property type="entry name" value="hemL"/>
    <property type="match status" value="1"/>
</dbReference>
<name>A0A3N0IW74_9ACTN</name>
<reference evidence="12" key="2">
    <citation type="submission" date="2018-05" db="EMBL/GenBank/DDBJ databases">
        <title>Genome Sequencing of selected type strains of the family Eggerthellaceae.</title>
        <authorList>
            <person name="Danylec N."/>
            <person name="Stoll D.A."/>
            <person name="Doetsch A."/>
            <person name="Huch M."/>
        </authorList>
    </citation>
    <scope>NUCLEOTIDE SEQUENCE [LARGE SCALE GENOMIC DNA]</scope>
    <source>
        <strain evidence="12">DSM 16107</strain>
    </source>
</reference>
<reference evidence="9 11" key="1">
    <citation type="journal article" date="2018" name="Elife">
        <title>Discovery and characterization of a prevalent human gut bacterial enzyme sufficient for the inactivation of a family of plant toxins.</title>
        <authorList>
            <person name="Koppel N."/>
            <person name="Bisanz J.E."/>
            <person name="Pandelia M.E."/>
            <person name="Turnbaugh P.J."/>
            <person name="Balskus E.P."/>
        </authorList>
    </citation>
    <scope>NUCLEOTIDE SEQUENCE [LARGE SCALE GENOMIC DNA]</scope>
    <source>
        <strain evidence="9 11">DSM 16107</strain>
    </source>
</reference>
<dbReference type="InterPro" id="IPR015422">
    <property type="entry name" value="PyrdxlP-dep_Trfase_small"/>
</dbReference>
<protein>
    <recommendedName>
        <fullName evidence="8">Glutamate-1-semialdehyde 2,1-aminomutase</fullName>
        <shortName evidence="8">GSA</shortName>
        <ecNumber evidence="8">5.4.3.8</ecNumber>
    </recommendedName>
    <alternativeName>
        <fullName evidence="8">Glutamate-1-semialdehyde aminotransferase</fullName>
        <shortName evidence="8">GSA-AT</shortName>
    </alternativeName>
</protein>
<evidence type="ECO:0000256" key="3">
    <source>
        <dbReference type="ARBA" id="ARBA00004819"/>
    </source>
</evidence>
<comment type="subcellular location">
    <subcellularLocation>
        <location evidence="8">Cytoplasm</location>
    </subcellularLocation>
</comment>
<dbReference type="RefSeq" id="WP_114546732.1">
    <property type="nucleotide sequence ID" value="NZ_PPTT01000018.1"/>
</dbReference>
<dbReference type="Proteomes" id="UP000253817">
    <property type="component" value="Unassembled WGS sequence"/>
</dbReference>
<evidence type="ECO:0000313" key="10">
    <source>
        <dbReference type="EMBL" id="RNM40582.1"/>
    </source>
</evidence>
<dbReference type="InterPro" id="IPR004639">
    <property type="entry name" value="4pyrrol_synth_GluAld_NH2Trfase"/>
</dbReference>
<dbReference type="OrthoDB" id="9801052at2"/>
<organism evidence="10 12">
    <name type="scientific">Eggerthella sinensis</name>
    <dbReference type="NCBI Taxonomy" id="242230"/>
    <lineage>
        <taxon>Bacteria</taxon>
        <taxon>Bacillati</taxon>
        <taxon>Actinomycetota</taxon>
        <taxon>Coriobacteriia</taxon>
        <taxon>Eggerthellales</taxon>
        <taxon>Eggerthellaceae</taxon>
        <taxon>Eggerthella</taxon>
    </lineage>
</organism>
<dbReference type="UniPathway" id="UPA00251">
    <property type="reaction ID" value="UER00317"/>
</dbReference>
<dbReference type="InterPro" id="IPR015424">
    <property type="entry name" value="PyrdxlP-dep_Trfase"/>
</dbReference>